<accession>A0A164LR49</accession>
<protein>
    <submittedName>
        <fullName evidence="3">Uncharacterized protein</fullName>
    </submittedName>
</protein>
<keyword evidence="2" id="KW-0472">Membrane</keyword>
<keyword evidence="2" id="KW-1133">Transmembrane helix</keyword>
<organism evidence="3 4">
    <name type="scientific">Daphnia magna</name>
    <dbReference type="NCBI Taxonomy" id="35525"/>
    <lineage>
        <taxon>Eukaryota</taxon>
        <taxon>Metazoa</taxon>
        <taxon>Ecdysozoa</taxon>
        <taxon>Arthropoda</taxon>
        <taxon>Crustacea</taxon>
        <taxon>Branchiopoda</taxon>
        <taxon>Diplostraca</taxon>
        <taxon>Cladocera</taxon>
        <taxon>Anomopoda</taxon>
        <taxon>Daphniidae</taxon>
        <taxon>Daphnia</taxon>
    </lineage>
</organism>
<feature type="transmembrane region" description="Helical" evidence="2">
    <location>
        <begin position="6"/>
        <end position="25"/>
    </location>
</feature>
<reference evidence="3 4" key="1">
    <citation type="submission" date="2016-03" db="EMBL/GenBank/DDBJ databases">
        <title>EvidentialGene: Evidence-directed Construction of Genes on Genomes.</title>
        <authorList>
            <person name="Gilbert D.G."/>
            <person name="Choi J.-H."/>
            <person name="Mockaitis K."/>
            <person name="Colbourne J."/>
            <person name="Pfrender M."/>
        </authorList>
    </citation>
    <scope>NUCLEOTIDE SEQUENCE [LARGE SCALE GENOMIC DNA]</scope>
    <source>
        <strain evidence="3 4">Xinb3</strain>
        <tissue evidence="3">Complete organism</tissue>
    </source>
</reference>
<evidence type="ECO:0000256" key="2">
    <source>
        <dbReference type="SAM" id="Phobius"/>
    </source>
</evidence>
<feature type="compositionally biased region" description="Polar residues" evidence="1">
    <location>
        <begin position="34"/>
        <end position="63"/>
    </location>
</feature>
<comment type="caution">
    <text evidence="3">The sequence shown here is derived from an EMBL/GenBank/DDBJ whole genome shotgun (WGS) entry which is preliminary data.</text>
</comment>
<proteinExistence type="predicted"/>
<dbReference type="AlphaFoldDB" id="A0A164LR49"/>
<feature type="region of interest" description="Disordered" evidence="1">
    <location>
        <begin position="33"/>
        <end position="109"/>
    </location>
</feature>
<feature type="compositionally biased region" description="Pro residues" evidence="1">
    <location>
        <begin position="78"/>
        <end position="92"/>
    </location>
</feature>
<evidence type="ECO:0000313" key="3">
    <source>
        <dbReference type="EMBL" id="KZS04350.1"/>
    </source>
</evidence>
<dbReference type="Proteomes" id="UP000076858">
    <property type="component" value="Unassembled WGS sequence"/>
</dbReference>
<name>A0A164LR49_9CRUS</name>
<dbReference type="EMBL" id="LRGB01003123">
    <property type="protein sequence ID" value="KZS04350.1"/>
    <property type="molecule type" value="Genomic_DNA"/>
</dbReference>
<sequence>MPSVEITVIAIVFGVLMLSILLCACGRRNKLQQREANASTSVQSRNQQGGRPGSRSPTASANGNVFVITLDGARANNAPPPEYKWEELPPPSYDEAIKNDPLQEPANHL</sequence>
<evidence type="ECO:0000313" key="4">
    <source>
        <dbReference type="Proteomes" id="UP000076858"/>
    </source>
</evidence>
<evidence type="ECO:0000256" key="1">
    <source>
        <dbReference type="SAM" id="MobiDB-lite"/>
    </source>
</evidence>
<keyword evidence="4" id="KW-1185">Reference proteome</keyword>
<gene>
    <name evidence="3" type="ORF">APZ42_032657</name>
</gene>
<keyword evidence="2" id="KW-0812">Transmembrane</keyword>